<evidence type="ECO:0000313" key="1">
    <source>
        <dbReference type="EMBL" id="RRH79969.1"/>
    </source>
</evidence>
<evidence type="ECO:0000313" key="2">
    <source>
        <dbReference type="Proteomes" id="UP000271590"/>
    </source>
</evidence>
<dbReference type="RefSeq" id="WP_124962186.1">
    <property type="nucleotide sequence ID" value="NZ_RQXU01000044.1"/>
</dbReference>
<name>A0A3P3E0Q2_9BURK</name>
<organism evidence="1 2">
    <name type="scientific">Variovorax beijingensis</name>
    <dbReference type="NCBI Taxonomy" id="2496117"/>
    <lineage>
        <taxon>Bacteria</taxon>
        <taxon>Pseudomonadati</taxon>
        <taxon>Pseudomonadota</taxon>
        <taxon>Betaproteobacteria</taxon>
        <taxon>Burkholderiales</taxon>
        <taxon>Comamonadaceae</taxon>
        <taxon>Variovorax</taxon>
    </lineage>
</organism>
<reference evidence="1 2" key="1">
    <citation type="submission" date="2018-11" db="EMBL/GenBank/DDBJ databases">
        <title>The genome of Variovorax sp T529.</title>
        <authorList>
            <person name="Gao J."/>
        </authorList>
    </citation>
    <scope>NUCLEOTIDE SEQUENCE [LARGE SCALE GENOMIC DNA]</scope>
    <source>
        <strain evidence="1 2">T529</strain>
    </source>
</reference>
<dbReference type="Proteomes" id="UP000271590">
    <property type="component" value="Unassembled WGS sequence"/>
</dbReference>
<accession>A0A3P3E0Q2</accession>
<sequence length="118" mass="12998">MLKLYRINIHVRRGENTEMPADLAGAYVPVFVGAQDHETAAALAVSHLSRQGFEFIDIADGKIHLIDPTSWDTFIQASWPDFVDHFPNQANVAHRLDSEFLCTGPFASYTASGAGDVH</sequence>
<protein>
    <submittedName>
        <fullName evidence="1">Uncharacterized protein</fullName>
    </submittedName>
</protein>
<dbReference type="EMBL" id="RQXU01000044">
    <property type="protein sequence ID" value="RRH79969.1"/>
    <property type="molecule type" value="Genomic_DNA"/>
</dbReference>
<gene>
    <name evidence="1" type="ORF">EH244_31355</name>
</gene>
<proteinExistence type="predicted"/>
<comment type="caution">
    <text evidence="1">The sequence shown here is derived from an EMBL/GenBank/DDBJ whole genome shotgun (WGS) entry which is preliminary data.</text>
</comment>
<dbReference type="AlphaFoldDB" id="A0A3P3E0Q2"/>